<feature type="compositionally biased region" description="Polar residues" evidence="1">
    <location>
        <begin position="39"/>
        <end position="72"/>
    </location>
</feature>
<dbReference type="EMBL" id="CM010717">
    <property type="protein sequence ID" value="RZC55296.1"/>
    <property type="molecule type" value="Genomic_DNA"/>
</dbReference>
<name>A0A4Y7J4B6_PAPSO</name>
<gene>
    <name evidence="2" type="ORF">C5167_014155</name>
</gene>
<evidence type="ECO:0000313" key="3">
    <source>
        <dbReference type="Proteomes" id="UP000316621"/>
    </source>
</evidence>
<dbReference type="AlphaFoldDB" id="A0A4Y7J4B6"/>
<evidence type="ECO:0000256" key="1">
    <source>
        <dbReference type="SAM" id="MobiDB-lite"/>
    </source>
</evidence>
<keyword evidence="3" id="KW-1185">Reference proteome</keyword>
<proteinExistence type="predicted"/>
<feature type="region of interest" description="Disordered" evidence="1">
    <location>
        <begin position="1"/>
        <end position="72"/>
    </location>
</feature>
<sequence>MTILQDVPSQGHPGGPSQGHQDVPSQGHPGGPSQGHQDVLSQGHLNGPSPSHQGVPSPSRQDVPSPSHQDVLSQGHLLHGMRGTMDLTEGHLALHQPKFEVDQDLMKRTTGQIRGHRALSLRFIVHQGPRVMRGTMYRRVQELMVRVPLNLVHPAAEWIGHGWDDVDLDGIDCCEGPVS</sequence>
<reference evidence="2 3" key="1">
    <citation type="journal article" date="2018" name="Science">
        <title>The opium poppy genome and morphinan production.</title>
        <authorList>
            <person name="Guo L."/>
            <person name="Winzer T."/>
            <person name="Yang X."/>
            <person name="Li Y."/>
            <person name="Ning Z."/>
            <person name="He Z."/>
            <person name="Teodor R."/>
            <person name="Lu Y."/>
            <person name="Bowser T.A."/>
            <person name="Graham I.A."/>
            <person name="Ye K."/>
        </authorList>
    </citation>
    <scope>NUCLEOTIDE SEQUENCE [LARGE SCALE GENOMIC DNA]</scope>
    <source>
        <strain evidence="3">cv. HN1</strain>
        <tissue evidence="2">Leaves</tissue>
    </source>
</reference>
<dbReference type="Proteomes" id="UP000316621">
    <property type="component" value="Chromosome 3"/>
</dbReference>
<protein>
    <submittedName>
        <fullName evidence="2">Uncharacterized protein</fullName>
    </submittedName>
</protein>
<accession>A0A4Y7J4B6</accession>
<evidence type="ECO:0000313" key="2">
    <source>
        <dbReference type="EMBL" id="RZC55296.1"/>
    </source>
</evidence>
<dbReference type="Gramene" id="RZC55296">
    <property type="protein sequence ID" value="RZC55296"/>
    <property type="gene ID" value="C5167_014155"/>
</dbReference>
<feature type="compositionally biased region" description="Low complexity" evidence="1">
    <location>
        <begin position="18"/>
        <end position="27"/>
    </location>
</feature>
<organism evidence="2 3">
    <name type="scientific">Papaver somniferum</name>
    <name type="common">Opium poppy</name>
    <dbReference type="NCBI Taxonomy" id="3469"/>
    <lineage>
        <taxon>Eukaryota</taxon>
        <taxon>Viridiplantae</taxon>
        <taxon>Streptophyta</taxon>
        <taxon>Embryophyta</taxon>
        <taxon>Tracheophyta</taxon>
        <taxon>Spermatophyta</taxon>
        <taxon>Magnoliopsida</taxon>
        <taxon>Ranunculales</taxon>
        <taxon>Papaveraceae</taxon>
        <taxon>Papaveroideae</taxon>
        <taxon>Papaver</taxon>
    </lineage>
</organism>